<name>A0ABQ3I9T0_9BACT</name>
<keyword evidence="2" id="KW-1185">Reference proteome</keyword>
<dbReference type="Proteomes" id="UP000658258">
    <property type="component" value="Unassembled WGS sequence"/>
</dbReference>
<protein>
    <recommendedName>
        <fullName evidence="3">Lipocalin-like domain-containing protein</fullName>
    </recommendedName>
</protein>
<proteinExistence type="predicted"/>
<evidence type="ECO:0000313" key="2">
    <source>
        <dbReference type="Proteomes" id="UP000658258"/>
    </source>
</evidence>
<dbReference type="EMBL" id="BNAG01000007">
    <property type="protein sequence ID" value="GHE75902.1"/>
    <property type="molecule type" value="Genomic_DNA"/>
</dbReference>
<evidence type="ECO:0008006" key="3">
    <source>
        <dbReference type="Google" id="ProtNLM"/>
    </source>
</evidence>
<organism evidence="1 2">
    <name type="scientific">Roseivirga thermotolerans</name>
    <dbReference type="NCBI Taxonomy" id="1758176"/>
    <lineage>
        <taxon>Bacteria</taxon>
        <taxon>Pseudomonadati</taxon>
        <taxon>Bacteroidota</taxon>
        <taxon>Cytophagia</taxon>
        <taxon>Cytophagales</taxon>
        <taxon>Roseivirgaceae</taxon>
        <taxon>Roseivirga</taxon>
    </lineage>
</organism>
<accession>A0ABQ3I9T0</accession>
<evidence type="ECO:0000313" key="1">
    <source>
        <dbReference type="EMBL" id="GHE75902.1"/>
    </source>
</evidence>
<reference evidence="2" key="1">
    <citation type="journal article" date="2019" name="Int. J. Syst. Evol. Microbiol.">
        <title>The Global Catalogue of Microorganisms (GCM) 10K type strain sequencing project: providing services to taxonomists for standard genome sequencing and annotation.</title>
        <authorList>
            <consortium name="The Broad Institute Genomics Platform"/>
            <consortium name="The Broad Institute Genome Sequencing Center for Infectious Disease"/>
            <person name="Wu L."/>
            <person name="Ma J."/>
        </authorList>
    </citation>
    <scope>NUCLEOTIDE SEQUENCE [LARGE SCALE GENOMIC DNA]</scope>
    <source>
        <strain evidence="2">CGMCC 1.15111</strain>
    </source>
</reference>
<sequence>MGEWLMKTDYESPDLIVIRADGTYSVYNEMDLVFQNDYTTVDTTAKSWFAFDYGGQTARTEIGRWSFNLNDSTLKFFERGFLKSESEFNSFYGKNRDLFFKVQVHGQNRIKLCPSNDAKRCMVYVRNPEYLKAEGQTFYTSFCKNYSGTGRVTESLSLSGYESSLLLEYTFLSNSGEIIFTDKKGRTVRTVKVSEKVEEQKIEISLRGITQLNFEVKTEGSWQAKIDIK</sequence>
<gene>
    <name evidence="1" type="ORF">GCM10011340_35940</name>
</gene>
<comment type="caution">
    <text evidence="1">The sequence shown here is derived from an EMBL/GenBank/DDBJ whole genome shotgun (WGS) entry which is preliminary data.</text>
</comment>